<feature type="repeat" description="RCC1" evidence="2">
    <location>
        <begin position="362"/>
        <end position="415"/>
    </location>
</feature>
<dbReference type="Pfam" id="PF25390">
    <property type="entry name" value="WD40_RLD"/>
    <property type="match status" value="1"/>
</dbReference>
<feature type="repeat" description="RCC1" evidence="2">
    <location>
        <begin position="303"/>
        <end position="352"/>
    </location>
</feature>
<keyword evidence="1" id="KW-0677">Repeat</keyword>
<evidence type="ECO:0000256" key="3">
    <source>
        <dbReference type="SAM" id="MobiDB-lite"/>
    </source>
</evidence>
<feature type="repeat" description="RCC1" evidence="2">
    <location>
        <begin position="16"/>
        <end position="76"/>
    </location>
</feature>
<evidence type="ECO:0000313" key="5">
    <source>
        <dbReference type="EMBL" id="CAJ1405498.1"/>
    </source>
</evidence>
<feature type="compositionally biased region" description="Polar residues" evidence="3">
    <location>
        <begin position="894"/>
        <end position="903"/>
    </location>
</feature>
<name>A0AA36JFX6_9DINO</name>
<feature type="repeat" description="RCC1" evidence="2">
    <location>
        <begin position="252"/>
        <end position="301"/>
    </location>
</feature>
<dbReference type="Gene3D" id="2.130.10.30">
    <property type="entry name" value="Regulator of chromosome condensation 1/beta-lactamase-inhibitor protein II"/>
    <property type="match status" value="2"/>
</dbReference>
<feature type="compositionally biased region" description="Basic and acidic residues" evidence="3">
    <location>
        <begin position="630"/>
        <end position="647"/>
    </location>
</feature>
<dbReference type="EMBL" id="CAUJNA010003588">
    <property type="protein sequence ID" value="CAJ1405498.1"/>
    <property type="molecule type" value="Genomic_DNA"/>
</dbReference>
<feature type="compositionally biased region" description="Acidic residues" evidence="3">
    <location>
        <begin position="855"/>
        <end position="867"/>
    </location>
</feature>
<feature type="compositionally biased region" description="Low complexity" evidence="3">
    <location>
        <begin position="904"/>
        <end position="914"/>
    </location>
</feature>
<gene>
    <name evidence="5" type="ORF">EVOR1521_LOCUS27687</name>
</gene>
<evidence type="ECO:0000313" key="6">
    <source>
        <dbReference type="Proteomes" id="UP001178507"/>
    </source>
</evidence>
<keyword evidence="6" id="KW-1185">Reference proteome</keyword>
<dbReference type="PANTHER" id="PTHR22870">
    <property type="entry name" value="REGULATOR OF CHROMOSOME CONDENSATION"/>
    <property type="match status" value="1"/>
</dbReference>
<feature type="domain" description="RCC1-like" evidence="4">
    <location>
        <begin position="18"/>
        <end position="411"/>
    </location>
</feature>
<feature type="region of interest" description="Disordered" evidence="3">
    <location>
        <begin position="491"/>
        <end position="571"/>
    </location>
</feature>
<feature type="compositionally biased region" description="Acidic residues" evidence="3">
    <location>
        <begin position="921"/>
        <end position="936"/>
    </location>
</feature>
<evidence type="ECO:0000256" key="1">
    <source>
        <dbReference type="ARBA" id="ARBA00022737"/>
    </source>
</evidence>
<dbReference type="InterPro" id="IPR009091">
    <property type="entry name" value="RCC1/BLIP-II"/>
</dbReference>
<feature type="compositionally biased region" description="Basic and acidic residues" evidence="3">
    <location>
        <begin position="686"/>
        <end position="697"/>
    </location>
</feature>
<dbReference type="InterPro" id="IPR051210">
    <property type="entry name" value="Ub_ligase/GEF_domain"/>
</dbReference>
<organism evidence="5 6">
    <name type="scientific">Effrenium voratum</name>
    <dbReference type="NCBI Taxonomy" id="2562239"/>
    <lineage>
        <taxon>Eukaryota</taxon>
        <taxon>Sar</taxon>
        <taxon>Alveolata</taxon>
        <taxon>Dinophyceae</taxon>
        <taxon>Suessiales</taxon>
        <taxon>Symbiodiniaceae</taxon>
        <taxon>Effrenium</taxon>
    </lineage>
</organism>
<comment type="caution">
    <text evidence="5">The sequence shown here is derived from an EMBL/GenBank/DDBJ whole genome shotgun (WGS) entry which is preliminary data.</text>
</comment>
<dbReference type="Proteomes" id="UP001178507">
    <property type="component" value="Unassembled WGS sequence"/>
</dbReference>
<evidence type="ECO:0000256" key="2">
    <source>
        <dbReference type="PROSITE-ProRule" id="PRU00235"/>
    </source>
</evidence>
<proteinExistence type="predicted"/>
<sequence length="936" mass="102461">EETLALPLCHGTPMPTTLFTFGCGPYGELGHARPENCHPQEAKPVAFPGSAPHRNGEPWVQAVALGTDHSMAIVGGKVYRWGLQGAHAVPRSWRGGRWTDADKTAPEVVPSPLLLADLRSQDRSRSPSRRSPSPRRGVASITCGGSNSFVLTTSGEVLLLGGLWPPGGETGQLRHLWGIAKGGPPSRVAKVAAGWRHCLLLTEAGRVFALGDDEFGQCAGSGSGAAAISLSQCPAIGVAAGACHSFAWDSSGRVFGWGHGGSGRLGLGTTSHHTLPEQVEALVDVCGVSCGANFSTFVTNCGHHLWACGGNNYGQLGCDCKSKLLPTPVDLTGEVVAALESGTNHVICLTRSTAGRVREERTSVWTWGCSTSGQCGRTEQESPRPQKLLHFSPPSPHCAVAVAAGRSHSAVIASGGTGHLLAVPRFGSPKVSCDNSLERDVKAQVTPIEATEDIIEEFLTGLSELSELTELTERSRSPAAALVEMGEAALRGEGDKGPPEVQRVSPSSPAQQRGRLGLRHDRYIGRRSVTRPRERPSRERQPKPKQPKEPKEPKEAKEAKEARGFMSRSYLESTHTEAQVNIAGRLLADALEADKWSGIHESLKGLSSFIAQIGSPERMGPMALRMAPRKGADDGGTHDFARQDRAWYPETSGDEFFQKRDESPFQRGLKPCSPVLQLQLQTPPPEARRSPRWREDSVSDALDFSPRLDEEDNEPYELTEQDAQAMAVGKLSDREKRPEQPEQVQHSRMQEELQRIEREELRKQEDLRQEARQEDVMRQEARRQEARRQEERRQEEARRQEEQRVEEARREEARREEVRREEALKHEGEAQGGSEQGKTESHQSPKKRFQRFQEDDVDVESSTSEDAESPRPSATLASAFRERTPGTDGRMSSEGVSRTRQSMSSADVSADVDAILADYGQNEDEESTETEDGDWV</sequence>
<feature type="region of interest" description="Disordered" evidence="3">
    <location>
        <begin position="629"/>
        <end position="936"/>
    </location>
</feature>
<dbReference type="InterPro" id="IPR000408">
    <property type="entry name" value="Reg_chr_condens"/>
</dbReference>
<reference evidence="5" key="1">
    <citation type="submission" date="2023-08" db="EMBL/GenBank/DDBJ databases">
        <authorList>
            <person name="Chen Y."/>
            <person name="Shah S."/>
            <person name="Dougan E. K."/>
            <person name="Thang M."/>
            <person name="Chan C."/>
        </authorList>
    </citation>
    <scope>NUCLEOTIDE SEQUENCE</scope>
</reference>
<protein>
    <recommendedName>
        <fullName evidence="4">RCC1-like domain-containing protein</fullName>
    </recommendedName>
</protein>
<dbReference type="InterPro" id="IPR058923">
    <property type="entry name" value="RCC1-like_dom"/>
</dbReference>
<dbReference type="PROSITE" id="PS50012">
    <property type="entry name" value="RCC1_3"/>
    <property type="match status" value="4"/>
</dbReference>
<feature type="compositionally biased region" description="Basic and acidic residues" evidence="3">
    <location>
        <begin position="748"/>
        <end position="829"/>
    </location>
</feature>
<dbReference type="PANTHER" id="PTHR22870:SF466">
    <property type="entry name" value="ANKYRIN REPEAT-CONTAINING PROTEIN"/>
    <property type="match status" value="1"/>
</dbReference>
<dbReference type="AlphaFoldDB" id="A0AA36JFX6"/>
<evidence type="ECO:0000259" key="4">
    <source>
        <dbReference type="Pfam" id="PF25390"/>
    </source>
</evidence>
<feature type="region of interest" description="Disordered" evidence="3">
    <location>
        <begin position="117"/>
        <end position="138"/>
    </location>
</feature>
<feature type="compositionally biased region" description="Basic and acidic residues" evidence="3">
    <location>
        <begin position="531"/>
        <end position="563"/>
    </location>
</feature>
<feature type="compositionally biased region" description="Basic and acidic residues" evidence="3">
    <location>
        <begin position="731"/>
        <end position="740"/>
    </location>
</feature>
<feature type="non-terminal residue" evidence="5">
    <location>
        <position position="1"/>
    </location>
</feature>
<dbReference type="SUPFAM" id="SSF50985">
    <property type="entry name" value="RCC1/BLIP-II"/>
    <property type="match status" value="1"/>
</dbReference>
<accession>A0AA36JFX6</accession>
<feature type="compositionally biased region" description="Acidic residues" evidence="3">
    <location>
        <begin position="709"/>
        <end position="720"/>
    </location>
</feature>